<protein>
    <submittedName>
        <fullName evidence="2">Uncharacterized protein</fullName>
    </submittedName>
</protein>
<feature type="transmembrane region" description="Helical" evidence="1">
    <location>
        <begin position="71"/>
        <end position="91"/>
    </location>
</feature>
<evidence type="ECO:0000256" key="1">
    <source>
        <dbReference type="SAM" id="Phobius"/>
    </source>
</evidence>
<evidence type="ECO:0000313" key="3">
    <source>
        <dbReference type="Proteomes" id="UP000053797"/>
    </source>
</evidence>
<keyword evidence="1" id="KW-0812">Transmembrane</keyword>
<name>A0A0V8GHJ3_9BACL</name>
<reference evidence="2 3" key="1">
    <citation type="journal article" date="2015" name="Int. J. Syst. Evol. Microbiol.">
        <title>Exiguobacterium enclense sp. nov., isolated from sediment.</title>
        <authorList>
            <person name="Dastager S.G."/>
            <person name="Mawlankar R."/>
            <person name="Sonalkar V.V."/>
            <person name="Thorat M.N."/>
            <person name="Mual P."/>
            <person name="Verma A."/>
            <person name="Krishnamurthi S."/>
            <person name="Tang S.K."/>
            <person name="Li W.J."/>
        </authorList>
    </citation>
    <scope>NUCLEOTIDE SEQUENCE [LARGE SCALE GENOMIC DNA]</scope>
    <source>
        <strain evidence="2 3">NIO-1109</strain>
    </source>
</reference>
<accession>A0A0V8GHJ3</accession>
<dbReference type="Proteomes" id="UP000053797">
    <property type="component" value="Unassembled WGS sequence"/>
</dbReference>
<feature type="transmembrane region" description="Helical" evidence="1">
    <location>
        <begin position="15"/>
        <end position="34"/>
    </location>
</feature>
<dbReference type="RefSeq" id="WP_023468046.1">
    <property type="nucleotide sequence ID" value="NZ_FMYN01000002.1"/>
</dbReference>
<proteinExistence type="predicted"/>
<comment type="caution">
    <text evidence="2">The sequence shown here is derived from an EMBL/GenBank/DDBJ whole genome shotgun (WGS) entry which is preliminary data.</text>
</comment>
<organism evidence="2 3">
    <name type="scientific">Exiguobacterium indicum</name>
    <dbReference type="NCBI Taxonomy" id="296995"/>
    <lineage>
        <taxon>Bacteria</taxon>
        <taxon>Bacillati</taxon>
        <taxon>Bacillota</taxon>
        <taxon>Bacilli</taxon>
        <taxon>Bacillales</taxon>
        <taxon>Bacillales Family XII. Incertae Sedis</taxon>
        <taxon>Exiguobacterium</taxon>
    </lineage>
</organism>
<gene>
    <name evidence="2" type="ORF">AS033_09630</name>
</gene>
<sequence length="93" mass="10595">MEGKEEKSPYYLRRIPFFIISYLFAPLAYILLFIKWRTLDSSVRDARLIVASLFLLLFIVDFFPAGLYQNIVLAIALTVGLFITFIGLGGGKK</sequence>
<evidence type="ECO:0000313" key="2">
    <source>
        <dbReference type="EMBL" id="KSU49610.1"/>
    </source>
</evidence>
<keyword evidence="1" id="KW-0472">Membrane</keyword>
<dbReference type="OrthoDB" id="2353765at2"/>
<dbReference type="EMBL" id="LNQL01000002">
    <property type="protein sequence ID" value="KSU49610.1"/>
    <property type="molecule type" value="Genomic_DNA"/>
</dbReference>
<keyword evidence="1" id="KW-1133">Transmembrane helix</keyword>
<dbReference type="AlphaFoldDB" id="A0A0V8GHJ3"/>
<feature type="transmembrane region" description="Helical" evidence="1">
    <location>
        <begin position="46"/>
        <end position="65"/>
    </location>
</feature>